<dbReference type="PROSITE" id="PS50927">
    <property type="entry name" value="BULB_LECTIN"/>
    <property type="match status" value="1"/>
</dbReference>
<dbReference type="PROSITE" id="PS50948">
    <property type="entry name" value="PAN"/>
    <property type="match status" value="1"/>
</dbReference>
<keyword evidence="2" id="KW-1003">Cell membrane</keyword>
<keyword evidence="3 12" id="KW-0723">Serine/threonine-protein kinase</keyword>
<reference evidence="19" key="1">
    <citation type="journal article" date="2016" name="Nature">
        <title>The genome of the seagrass Zostera marina reveals angiosperm adaptation to the sea.</title>
        <authorList>
            <person name="Olsen J.L."/>
            <person name="Rouze P."/>
            <person name="Verhelst B."/>
            <person name="Lin Y.-C."/>
            <person name="Bayer T."/>
            <person name="Collen J."/>
            <person name="Dattolo E."/>
            <person name="De Paoli E."/>
            <person name="Dittami S."/>
            <person name="Maumus F."/>
            <person name="Michel G."/>
            <person name="Kersting A."/>
            <person name="Lauritano C."/>
            <person name="Lohaus R."/>
            <person name="Toepel M."/>
            <person name="Tonon T."/>
            <person name="Vanneste K."/>
            <person name="Amirebrahimi M."/>
            <person name="Brakel J."/>
            <person name="Bostroem C."/>
            <person name="Chovatia M."/>
            <person name="Grimwood J."/>
            <person name="Jenkins J.W."/>
            <person name="Jueterbock A."/>
            <person name="Mraz A."/>
            <person name="Stam W.T."/>
            <person name="Tice H."/>
            <person name="Bornberg-Bauer E."/>
            <person name="Green P.J."/>
            <person name="Pearson G.A."/>
            <person name="Procaccini G."/>
            <person name="Duarte C.M."/>
            <person name="Schmutz J."/>
            <person name="Reusch T.B.H."/>
            <person name="Van de Peer Y."/>
        </authorList>
    </citation>
    <scope>NUCLEOTIDE SEQUENCE [LARGE SCALE GENOMIC DNA]</scope>
    <source>
        <strain evidence="19">cv. Finnish</strain>
    </source>
</reference>
<keyword evidence="8 12" id="KW-0418">Kinase</keyword>
<evidence type="ECO:0000256" key="1">
    <source>
        <dbReference type="ARBA" id="ARBA00004251"/>
    </source>
</evidence>
<evidence type="ECO:0000256" key="6">
    <source>
        <dbReference type="ARBA" id="ARBA00022729"/>
    </source>
</evidence>
<feature type="transmembrane region" description="Helical" evidence="14">
    <location>
        <begin position="448"/>
        <end position="471"/>
    </location>
</feature>
<evidence type="ECO:0000256" key="2">
    <source>
        <dbReference type="ARBA" id="ARBA00022475"/>
    </source>
</evidence>
<evidence type="ECO:0000259" key="17">
    <source>
        <dbReference type="PROSITE" id="PS50948"/>
    </source>
</evidence>
<keyword evidence="10" id="KW-1015">Disulfide bond</keyword>
<comment type="caution">
    <text evidence="18">The sequence shown here is derived from an EMBL/GenBank/DDBJ whole genome shotgun (WGS) entry which is preliminary data.</text>
</comment>
<keyword evidence="7 12" id="KW-0547">Nucleotide-binding</keyword>
<evidence type="ECO:0000259" key="15">
    <source>
        <dbReference type="PROSITE" id="PS50011"/>
    </source>
</evidence>
<dbReference type="AlphaFoldDB" id="A0A0K9PD87"/>
<dbReference type="InterPro" id="IPR008271">
    <property type="entry name" value="Ser/Thr_kinase_AS"/>
</dbReference>
<dbReference type="InterPro" id="IPR003609">
    <property type="entry name" value="Pan_app"/>
</dbReference>
<dbReference type="GO" id="GO:0106310">
    <property type="term" value="F:protein serine kinase activity"/>
    <property type="evidence" value="ECO:0007669"/>
    <property type="project" value="RHEA"/>
</dbReference>
<dbReference type="InterPro" id="IPR017441">
    <property type="entry name" value="Protein_kinase_ATP_BS"/>
</dbReference>
<dbReference type="PROSITE" id="PS00108">
    <property type="entry name" value="PROTEIN_KINASE_ST"/>
    <property type="match status" value="1"/>
</dbReference>
<feature type="binding site" evidence="13">
    <location>
        <position position="544"/>
    </location>
    <ligand>
        <name>ATP</name>
        <dbReference type="ChEBI" id="CHEBI:30616"/>
    </ligand>
</feature>
<dbReference type="InterPro" id="IPR011009">
    <property type="entry name" value="Kinase-like_dom_sf"/>
</dbReference>
<evidence type="ECO:0000256" key="3">
    <source>
        <dbReference type="ARBA" id="ARBA00022527"/>
    </source>
</evidence>
<dbReference type="GO" id="GO:0051707">
    <property type="term" value="P:response to other organism"/>
    <property type="evidence" value="ECO:0007669"/>
    <property type="project" value="UniProtKB-ARBA"/>
</dbReference>
<evidence type="ECO:0000256" key="5">
    <source>
        <dbReference type="ARBA" id="ARBA00022679"/>
    </source>
</evidence>
<evidence type="ECO:0000256" key="13">
    <source>
        <dbReference type="PROSITE-ProRule" id="PRU10141"/>
    </source>
</evidence>
<dbReference type="SMART" id="SM00473">
    <property type="entry name" value="PAN_AP"/>
    <property type="match status" value="1"/>
</dbReference>
<dbReference type="GO" id="GO:0005524">
    <property type="term" value="F:ATP binding"/>
    <property type="evidence" value="ECO:0007669"/>
    <property type="project" value="UniProtKB-UniRule"/>
</dbReference>
<dbReference type="EMBL" id="LFYR01000934">
    <property type="protein sequence ID" value="KMZ66949.1"/>
    <property type="molecule type" value="Genomic_DNA"/>
</dbReference>
<dbReference type="InterPro" id="IPR000719">
    <property type="entry name" value="Prot_kinase_dom"/>
</dbReference>
<evidence type="ECO:0000313" key="18">
    <source>
        <dbReference type="EMBL" id="KMZ66949.1"/>
    </source>
</evidence>
<feature type="domain" description="Bulb-type lectin" evidence="16">
    <location>
        <begin position="25"/>
        <end position="155"/>
    </location>
</feature>
<evidence type="ECO:0000256" key="8">
    <source>
        <dbReference type="ARBA" id="ARBA00022777"/>
    </source>
</evidence>
<dbReference type="Gene3D" id="3.30.200.20">
    <property type="entry name" value="Phosphorylase Kinase, domain 1"/>
    <property type="match status" value="1"/>
</dbReference>
<dbReference type="InterPro" id="IPR001480">
    <property type="entry name" value="Bulb-type_lectin_dom"/>
</dbReference>
<name>A0A0K9PD87_ZOSMR</name>
<comment type="catalytic activity">
    <reaction evidence="12">
        <text>L-threonyl-[protein] + ATP = O-phospho-L-threonyl-[protein] + ADP + H(+)</text>
        <dbReference type="Rhea" id="RHEA:46608"/>
        <dbReference type="Rhea" id="RHEA-COMP:11060"/>
        <dbReference type="Rhea" id="RHEA-COMP:11605"/>
        <dbReference type="ChEBI" id="CHEBI:15378"/>
        <dbReference type="ChEBI" id="CHEBI:30013"/>
        <dbReference type="ChEBI" id="CHEBI:30616"/>
        <dbReference type="ChEBI" id="CHEBI:61977"/>
        <dbReference type="ChEBI" id="CHEBI:456216"/>
        <dbReference type="EC" id="2.7.11.1"/>
    </reaction>
</comment>
<keyword evidence="14" id="KW-1133">Transmembrane helix</keyword>
<dbReference type="FunFam" id="1.10.510.10:FF:000060">
    <property type="entry name" value="G-type lectin S-receptor-like serine/threonine-protein kinase"/>
    <property type="match status" value="1"/>
</dbReference>
<dbReference type="PANTHER" id="PTHR27002:SF1095">
    <property type="entry name" value="G-TYPE LECTIN S-RECEPTOR-LIKE SERINE_THREONINE-PROTEIN KINASE RKS1"/>
    <property type="match status" value="1"/>
</dbReference>
<dbReference type="InterPro" id="IPR024171">
    <property type="entry name" value="SRK-like_kinase"/>
</dbReference>
<evidence type="ECO:0000256" key="7">
    <source>
        <dbReference type="ARBA" id="ARBA00022741"/>
    </source>
</evidence>
<dbReference type="CDD" id="cd01098">
    <property type="entry name" value="PAN_AP_plant"/>
    <property type="match status" value="1"/>
</dbReference>
<dbReference type="STRING" id="29655.A0A0K9PD87"/>
<evidence type="ECO:0000256" key="11">
    <source>
        <dbReference type="ARBA" id="ARBA00023180"/>
    </source>
</evidence>
<keyword evidence="14" id="KW-0812">Transmembrane</keyword>
<dbReference type="GO" id="GO:0048544">
    <property type="term" value="P:recognition of pollen"/>
    <property type="evidence" value="ECO:0007669"/>
    <property type="project" value="InterPro"/>
</dbReference>
<evidence type="ECO:0000256" key="12">
    <source>
        <dbReference type="PIRNR" id="PIRNR000641"/>
    </source>
</evidence>
<sequence>MAKNSLKSPVFGVIVVLLSISSIVSSVGILRDIIRDGETLVSESGIFVLGFFDPSKNGSSTGITRYLGLWHNFSSYSIVWVANRENPVTHSFGALQLREDGDLIISQNQSIDSDRIVWSSNSSNSAVVNPTVKLLDSGNLIITSNNGTEDGGTIIWQSFDYPTDTLLPGMKLGFNKQSSFQRYLTAWKTPNDPSPGMYVARMDNINELHEVYTSLDKKKFIRYGSWNGFWFVGFPEMKVTYDYTFTFVDNQTEAFYRFNMTASDSYGRFTVFPNNTIYTMVKRKTTPTWLYYERNSDTCDRYAYCGPNSICNPLNAKSCECFTGFRPKSSLSWEQMEYSNGCERKEVLNCANNEGFLQLIDVKTPDTTNSTVDKKLSMNECKDLCVKNCSCTAYGPVYLETIAPRGCIMWYGDLIDTVLYNSGDGEQLYLRLPNSEILKNSSKNNKKIITIVSVVVVGMILISLFIVVIIIKKKKQKQRDYPELETMSSPYQDVRRWKDDIPLFDFLTISSSTNNFSSDYIVGKGGFGDVYKGTMKDGREIAVKRLSKNSRNGLDDFMNEVVLIAKLQHRNLLQMLGCCMERNERILVYEFMKNKSLDKFIFGENRYLLDWPKRVEIIIGIGRGILYLHQDSRLRIIHRDLKPSNVLLDNLMDPKISDFGTARLFVAEQLQENTGRIIGTIGYMSPEYANGGIFSIKSDVFSFGVLLLEIISGKKSRIYYEPDVYLLEMIWTLYKEGKSLIVLDECLSNSCSIPQVLRFIQIGLLCVQEKAIDRPTMSDVLFMLGNENLHLKEAKRPAFCSDSSGVGHSHLWFTNNTMSLTMLDGR</sequence>
<dbReference type="GO" id="GO:0004674">
    <property type="term" value="F:protein serine/threonine kinase activity"/>
    <property type="evidence" value="ECO:0000318"/>
    <property type="project" value="GO_Central"/>
</dbReference>
<dbReference type="Gene3D" id="1.10.510.10">
    <property type="entry name" value="Transferase(Phosphotransferase) domain 1"/>
    <property type="match status" value="1"/>
</dbReference>
<dbReference type="EC" id="2.7.11.1" evidence="12"/>
<evidence type="ECO:0000256" key="10">
    <source>
        <dbReference type="ARBA" id="ARBA00023157"/>
    </source>
</evidence>
<comment type="catalytic activity">
    <reaction evidence="12">
        <text>L-seryl-[protein] + ATP = O-phospho-L-seryl-[protein] + ADP + H(+)</text>
        <dbReference type="Rhea" id="RHEA:17989"/>
        <dbReference type="Rhea" id="RHEA-COMP:9863"/>
        <dbReference type="Rhea" id="RHEA-COMP:11604"/>
        <dbReference type="ChEBI" id="CHEBI:15378"/>
        <dbReference type="ChEBI" id="CHEBI:29999"/>
        <dbReference type="ChEBI" id="CHEBI:30616"/>
        <dbReference type="ChEBI" id="CHEBI:83421"/>
        <dbReference type="ChEBI" id="CHEBI:456216"/>
        <dbReference type="EC" id="2.7.11.1"/>
    </reaction>
</comment>
<dbReference type="GO" id="GO:0005886">
    <property type="term" value="C:plasma membrane"/>
    <property type="evidence" value="ECO:0000318"/>
    <property type="project" value="GO_Central"/>
</dbReference>
<evidence type="ECO:0000256" key="9">
    <source>
        <dbReference type="ARBA" id="ARBA00022840"/>
    </source>
</evidence>
<organism evidence="18 19">
    <name type="scientific">Zostera marina</name>
    <name type="common">Eelgrass</name>
    <dbReference type="NCBI Taxonomy" id="29655"/>
    <lineage>
        <taxon>Eukaryota</taxon>
        <taxon>Viridiplantae</taxon>
        <taxon>Streptophyta</taxon>
        <taxon>Embryophyta</taxon>
        <taxon>Tracheophyta</taxon>
        <taxon>Spermatophyta</taxon>
        <taxon>Magnoliopsida</taxon>
        <taxon>Liliopsida</taxon>
        <taxon>Zosteraceae</taxon>
        <taxon>Zostera</taxon>
    </lineage>
</organism>
<accession>A0A0K9PD87</accession>
<comment type="subcellular location">
    <subcellularLocation>
        <location evidence="1">Cell membrane</location>
        <topology evidence="1">Single-pass type I membrane protein</topology>
    </subcellularLocation>
</comment>
<dbReference type="InterPro" id="IPR000858">
    <property type="entry name" value="S_locus_glycoprot_dom"/>
</dbReference>
<keyword evidence="9 12" id="KW-0067">ATP-binding</keyword>
<dbReference type="Pfam" id="PF07714">
    <property type="entry name" value="PK_Tyr_Ser-Thr"/>
    <property type="match status" value="1"/>
</dbReference>
<keyword evidence="6" id="KW-0732">Signal</keyword>
<dbReference type="SUPFAM" id="SSF56112">
    <property type="entry name" value="Protein kinase-like (PK-like)"/>
    <property type="match status" value="1"/>
</dbReference>
<dbReference type="PROSITE" id="PS00107">
    <property type="entry name" value="PROTEIN_KINASE_ATP"/>
    <property type="match status" value="1"/>
</dbReference>
<dbReference type="SUPFAM" id="SSF51110">
    <property type="entry name" value="alpha-D-mannose-specific plant lectins"/>
    <property type="match status" value="1"/>
</dbReference>
<dbReference type="Pfam" id="PF00954">
    <property type="entry name" value="S_locus_glycop"/>
    <property type="match status" value="1"/>
</dbReference>
<dbReference type="SMART" id="SM00108">
    <property type="entry name" value="B_lectin"/>
    <property type="match status" value="1"/>
</dbReference>
<evidence type="ECO:0000256" key="14">
    <source>
        <dbReference type="SAM" id="Phobius"/>
    </source>
</evidence>
<keyword evidence="11" id="KW-0325">Glycoprotein</keyword>
<dbReference type="PROSITE" id="PS50011">
    <property type="entry name" value="PROTEIN_KINASE_DOM"/>
    <property type="match status" value="1"/>
</dbReference>
<comment type="similarity">
    <text evidence="12">Belongs to the protein kinase superfamily. Ser/Thr protein kinase family.</text>
</comment>
<keyword evidence="18" id="KW-0675">Receptor</keyword>
<dbReference type="Pfam" id="PF01453">
    <property type="entry name" value="B_lectin"/>
    <property type="match status" value="1"/>
</dbReference>
<protein>
    <recommendedName>
        <fullName evidence="12">Receptor-like serine/threonine-protein kinase</fullName>
        <ecNumber evidence="12">2.7.11.1</ecNumber>
    </recommendedName>
</protein>
<dbReference type="GO" id="GO:0007165">
    <property type="term" value="P:signal transduction"/>
    <property type="evidence" value="ECO:0000318"/>
    <property type="project" value="GO_Central"/>
</dbReference>
<keyword evidence="19" id="KW-1185">Reference proteome</keyword>
<dbReference type="FunFam" id="3.30.200.20:FF:001238">
    <property type="entry name" value="Os08g0179000 protein"/>
    <property type="match status" value="1"/>
</dbReference>
<keyword evidence="4" id="KW-0245">EGF-like domain</keyword>
<keyword evidence="5 12" id="KW-0808">Transferase</keyword>
<dbReference type="PANTHER" id="PTHR27002">
    <property type="entry name" value="RECEPTOR-LIKE SERINE/THREONINE-PROTEIN KINASE SD1-8"/>
    <property type="match status" value="1"/>
</dbReference>
<evidence type="ECO:0000256" key="4">
    <source>
        <dbReference type="ARBA" id="ARBA00022536"/>
    </source>
</evidence>
<gene>
    <name evidence="18" type="ORF">ZOSMA_280G00050</name>
</gene>
<evidence type="ECO:0000313" key="19">
    <source>
        <dbReference type="Proteomes" id="UP000036987"/>
    </source>
</evidence>
<feature type="domain" description="Protein kinase" evidence="15">
    <location>
        <begin position="516"/>
        <end position="813"/>
    </location>
</feature>
<proteinExistence type="inferred from homology"/>
<feature type="domain" description="Apple" evidence="17">
    <location>
        <begin position="350"/>
        <end position="433"/>
    </location>
</feature>
<dbReference type="Gene3D" id="2.90.10.10">
    <property type="entry name" value="Bulb-type lectin domain"/>
    <property type="match status" value="1"/>
</dbReference>
<dbReference type="PIRSF" id="PIRSF000641">
    <property type="entry name" value="SRK"/>
    <property type="match status" value="1"/>
</dbReference>
<dbReference type="InterPro" id="IPR001245">
    <property type="entry name" value="Ser-Thr/Tyr_kinase_cat_dom"/>
</dbReference>
<dbReference type="CDD" id="cd00028">
    <property type="entry name" value="B_lectin"/>
    <property type="match status" value="1"/>
</dbReference>
<dbReference type="OMA" id="EIYIWES"/>
<dbReference type="GO" id="GO:0006955">
    <property type="term" value="P:immune response"/>
    <property type="evidence" value="ECO:0000318"/>
    <property type="project" value="GO_Central"/>
</dbReference>
<dbReference type="SMART" id="SM00220">
    <property type="entry name" value="S_TKc"/>
    <property type="match status" value="1"/>
</dbReference>
<dbReference type="InterPro" id="IPR036426">
    <property type="entry name" value="Bulb-type_lectin_dom_sf"/>
</dbReference>
<dbReference type="OrthoDB" id="4062651at2759"/>
<dbReference type="Pfam" id="PF08276">
    <property type="entry name" value="PAN_2"/>
    <property type="match status" value="1"/>
</dbReference>
<dbReference type="Proteomes" id="UP000036987">
    <property type="component" value="Unassembled WGS sequence"/>
</dbReference>
<keyword evidence="14" id="KW-0472">Membrane</keyword>
<evidence type="ECO:0000259" key="16">
    <source>
        <dbReference type="PROSITE" id="PS50927"/>
    </source>
</evidence>